<evidence type="ECO:0000256" key="4">
    <source>
        <dbReference type="ARBA" id="ARBA00013204"/>
    </source>
</evidence>
<sequence>MADRLYQYSTASALMAGVASTGIPLSDLLKHGTHGLGTMSSINGEVVILDSAAYHLQPSGAVRVVEAHEQLPFAMVTSFSDCTTRTQSTFSALPNKQSILQCLQSLFHGVNNRFVFFLIPRIHLDTITARVVRGQQYPRQPLSELGEAQKVNTYESVAGSIVGFWSPAYMDGVSVSGLHMHFLSEDRSYGGHVLEMLSGSELELQAALLNEFDLELADNEEFGDAELVVGGEALKKVEG</sequence>
<evidence type="ECO:0000256" key="7">
    <source>
        <dbReference type="ARBA" id="ARBA00023061"/>
    </source>
</evidence>
<dbReference type="SUPFAM" id="SSF117856">
    <property type="entry name" value="AF0104/ALDC/Ptd012-like"/>
    <property type="match status" value="1"/>
</dbReference>
<evidence type="ECO:0000313" key="10">
    <source>
        <dbReference type="Proteomes" id="UP000001294"/>
    </source>
</evidence>
<dbReference type="PIRSF" id="PIRSF001332">
    <property type="entry name" value="Acetolac_decarb"/>
    <property type="match status" value="1"/>
</dbReference>
<dbReference type="PANTHER" id="PTHR35524:SF1">
    <property type="entry name" value="ALPHA-ACETOLACTATE DECARBOXYLASE"/>
    <property type="match status" value="1"/>
</dbReference>
<dbReference type="EMBL" id="DS995900">
    <property type="protein sequence ID" value="EEA26491.1"/>
    <property type="molecule type" value="Genomic_DNA"/>
</dbReference>
<comment type="pathway">
    <text evidence="2">Polyol metabolism; (R,R)-butane-2,3-diol biosynthesis; (R,R)-butane-2,3-diol from pyruvate: step 2/3.</text>
</comment>
<proteinExistence type="inferred from homology"/>
<evidence type="ECO:0000256" key="5">
    <source>
        <dbReference type="ARBA" id="ARBA00020164"/>
    </source>
</evidence>
<dbReference type="VEuPathDB" id="FungiDB:PMAA_075590"/>
<dbReference type="UniPathway" id="UPA00626">
    <property type="reaction ID" value="UER00678"/>
</dbReference>
<evidence type="ECO:0000256" key="3">
    <source>
        <dbReference type="ARBA" id="ARBA00007106"/>
    </source>
</evidence>
<dbReference type="PhylomeDB" id="B6QBQ0"/>
<dbReference type="EC" id="4.1.1.5" evidence="4"/>
<dbReference type="GO" id="GO:0047605">
    <property type="term" value="F:acetolactate decarboxylase activity"/>
    <property type="evidence" value="ECO:0007669"/>
    <property type="project" value="UniProtKB-EC"/>
</dbReference>
<dbReference type="AlphaFoldDB" id="B6QBQ0"/>
<evidence type="ECO:0000256" key="8">
    <source>
        <dbReference type="ARBA" id="ARBA00023239"/>
    </source>
</evidence>
<evidence type="ECO:0000313" key="9">
    <source>
        <dbReference type="EMBL" id="EEA26491.1"/>
    </source>
</evidence>
<organism evidence="9 10">
    <name type="scientific">Talaromyces marneffei (strain ATCC 18224 / CBS 334.59 / QM 7333)</name>
    <name type="common">Penicillium marneffei</name>
    <dbReference type="NCBI Taxonomy" id="441960"/>
    <lineage>
        <taxon>Eukaryota</taxon>
        <taxon>Fungi</taxon>
        <taxon>Dikarya</taxon>
        <taxon>Ascomycota</taxon>
        <taxon>Pezizomycotina</taxon>
        <taxon>Eurotiomycetes</taxon>
        <taxon>Eurotiomycetidae</taxon>
        <taxon>Eurotiales</taxon>
        <taxon>Trichocomaceae</taxon>
        <taxon>Talaromyces</taxon>
        <taxon>Talaromyces sect. Talaromyces</taxon>
    </lineage>
</organism>
<evidence type="ECO:0000256" key="1">
    <source>
        <dbReference type="ARBA" id="ARBA00001784"/>
    </source>
</evidence>
<accession>B6QBQ0</accession>
<dbReference type="CDD" id="cd17299">
    <property type="entry name" value="acetolactate_decarboxylase"/>
    <property type="match status" value="1"/>
</dbReference>
<comment type="catalytic activity">
    <reaction evidence="1">
        <text>(2S)-2-acetolactate + H(+) = (R)-acetoin + CO2</text>
        <dbReference type="Rhea" id="RHEA:21580"/>
        <dbReference type="ChEBI" id="CHEBI:15378"/>
        <dbReference type="ChEBI" id="CHEBI:15686"/>
        <dbReference type="ChEBI" id="CHEBI:16526"/>
        <dbReference type="ChEBI" id="CHEBI:58476"/>
        <dbReference type="EC" id="4.1.1.5"/>
    </reaction>
</comment>
<dbReference type="InterPro" id="IPR005128">
    <property type="entry name" value="Acetolactate_a_deCO2ase"/>
</dbReference>
<dbReference type="PANTHER" id="PTHR35524">
    <property type="entry name" value="ALPHA-ACETOLACTATE DECARBOXYLASE"/>
    <property type="match status" value="1"/>
</dbReference>
<reference evidence="10" key="1">
    <citation type="journal article" date="2015" name="Genome Announc.">
        <title>Genome sequence of the AIDS-associated pathogen Penicillium marneffei (ATCC18224) and its near taxonomic relative Talaromyces stipitatus (ATCC10500).</title>
        <authorList>
            <person name="Nierman W.C."/>
            <person name="Fedorova-Abrams N.D."/>
            <person name="Andrianopoulos A."/>
        </authorList>
    </citation>
    <scope>NUCLEOTIDE SEQUENCE [LARGE SCALE GENOMIC DNA]</scope>
    <source>
        <strain evidence="10">ATCC 18224 / CBS 334.59 / QM 7333</strain>
    </source>
</reference>
<dbReference type="Proteomes" id="UP000001294">
    <property type="component" value="Unassembled WGS sequence"/>
</dbReference>
<keyword evidence="6" id="KW-0210">Decarboxylase</keyword>
<protein>
    <recommendedName>
        <fullName evidence="5">Alpha-acetolactate decarboxylase</fullName>
        <ecNumber evidence="4">4.1.1.5</ecNumber>
    </recommendedName>
</protein>
<evidence type="ECO:0000256" key="2">
    <source>
        <dbReference type="ARBA" id="ARBA00005170"/>
    </source>
</evidence>
<gene>
    <name evidence="9" type="ORF">PMAA_075590</name>
</gene>
<keyword evidence="10" id="KW-1185">Reference proteome</keyword>
<keyword evidence="8" id="KW-0456">Lyase</keyword>
<dbReference type="OrthoDB" id="509395at2759"/>
<evidence type="ECO:0000256" key="6">
    <source>
        <dbReference type="ARBA" id="ARBA00022793"/>
    </source>
</evidence>
<dbReference type="GO" id="GO:0045151">
    <property type="term" value="P:acetoin biosynthetic process"/>
    <property type="evidence" value="ECO:0007669"/>
    <property type="project" value="UniProtKB-KW"/>
</dbReference>
<keyword evidence="7" id="KW-0005">Acetoin biosynthesis</keyword>
<dbReference type="STRING" id="441960.B6QBQ0"/>
<dbReference type="Pfam" id="PF03306">
    <property type="entry name" value="AAL_decarboxy"/>
    <property type="match status" value="1"/>
</dbReference>
<dbReference type="HOGENOM" id="CLU_072561_0_0_1"/>
<name>B6QBQ0_TALMQ</name>
<dbReference type="Gene3D" id="3.30.1330.80">
    <property type="entry name" value="Hypothetical protein, similar to alpha- acetolactate decarboxylase, domain 2"/>
    <property type="match status" value="2"/>
</dbReference>
<comment type="similarity">
    <text evidence="3">Belongs to the alpha-acetolactate decarboxylase family.</text>
</comment>